<gene>
    <name evidence="1" type="primary">Nmrk2</name>
    <name evidence="1" type="ORF">E2C01_007943</name>
</gene>
<dbReference type="GO" id="GO:0016301">
    <property type="term" value="F:kinase activity"/>
    <property type="evidence" value="ECO:0007669"/>
    <property type="project" value="UniProtKB-KW"/>
</dbReference>
<protein>
    <submittedName>
        <fullName evidence="1">Nicotinamide riboside kinase 2</fullName>
    </submittedName>
</protein>
<dbReference type="OrthoDB" id="10041966at2759"/>
<name>A0A5B7D0G9_PORTR</name>
<evidence type="ECO:0000313" key="1">
    <source>
        <dbReference type="EMBL" id="MPC15159.1"/>
    </source>
</evidence>
<dbReference type="PANTHER" id="PTHR10285">
    <property type="entry name" value="URIDINE KINASE"/>
    <property type="match status" value="1"/>
</dbReference>
<dbReference type="EMBL" id="VSRR010000405">
    <property type="protein sequence ID" value="MPC15159.1"/>
    <property type="molecule type" value="Genomic_DNA"/>
</dbReference>
<organism evidence="1 2">
    <name type="scientific">Portunus trituberculatus</name>
    <name type="common">Swimming crab</name>
    <name type="synonym">Neptunus trituberculatus</name>
    <dbReference type="NCBI Taxonomy" id="210409"/>
    <lineage>
        <taxon>Eukaryota</taxon>
        <taxon>Metazoa</taxon>
        <taxon>Ecdysozoa</taxon>
        <taxon>Arthropoda</taxon>
        <taxon>Crustacea</taxon>
        <taxon>Multicrustacea</taxon>
        <taxon>Malacostraca</taxon>
        <taxon>Eumalacostraca</taxon>
        <taxon>Eucarida</taxon>
        <taxon>Decapoda</taxon>
        <taxon>Pleocyemata</taxon>
        <taxon>Brachyura</taxon>
        <taxon>Eubrachyura</taxon>
        <taxon>Portunoidea</taxon>
        <taxon>Portunidae</taxon>
        <taxon>Portuninae</taxon>
        <taxon>Portunus</taxon>
    </lineage>
</organism>
<dbReference type="Proteomes" id="UP000324222">
    <property type="component" value="Unassembled WGS sequence"/>
</dbReference>
<sequence>MSAESEGQGTDSRWVVVGLSGVTRGGKTSLALNLLSCLPTTTAYLSQDEYILPNSHPAHSAAPEPLSGINKETLASIDMSRMMKDLRRVLAAEPSSLTLSDPENLMDRSQVVGCALQEPRPPLKGRQRTSRLPAVLVLDGFRLFEHTDVLSLCHLRYFLTLTREQCVARGKQSPRTSSFINSPQYFDLCVWPKYEEYLAMLIDNSGADNIRFLDGASPPDALAKTVENEVKSLLGLSEYCS</sequence>
<dbReference type="Gene3D" id="3.40.50.300">
    <property type="entry name" value="P-loop containing nucleotide triphosphate hydrolases"/>
    <property type="match status" value="1"/>
</dbReference>
<keyword evidence="1" id="KW-0808">Transferase</keyword>
<reference evidence="1 2" key="1">
    <citation type="submission" date="2019-05" db="EMBL/GenBank/DDBJ databases">
        <title>Another draft genome of Portunus trituberculatus and its Hox gene families provides insights of decapod evolution.</title>
        <authorList>
            <person name="Jeong J.-H."/>
            <person name="Song I."/>
            <person name="Kim S."/>
            <person name="Choi T."/>
            <person name="Kim D."/>
            <person name="Ryu S."/>
            <person name="Kim W."/>
        </authorList>
    </citation>
    <scope>NUCLEOTIDE SEQUENCE [LARGE SCALE GENOMIC DNA]</scope>
    <source>
        <tissue evidence="1">Muscle</tissue>
    </source>
</reference>
<dbReference type="AlphaFoldDB" id="A0A5B7D0G9"/>
<dbReference type="SUPFAM" id="SSF52540">
    <property type="entry name" value="P-loop containing nucleoside triphosphate hydrolases"/>
    <property type="match status" value="1"/>
</dbReference>
<proteinExistence type="predicted"/>
<evidence type="ECO:0000313" key="2">
    <source>
        <dbReference type="Proteomes" id="UP000324222"/>
    </source>
</evidence>
<keyword evidence="1" id="KW-0418">Kinase</keyword>
<comment type="caution">
    <text evidence="1">The sequence shown here is derived from an EMBL/GenBank/DDBJ whole genome shotgun (WGS) entry which is preliminary data.</text>
</comment>
<keyword evidence="2" id="KW-1185">Reference proteome</keyword>
<dbReference type="InterPro" id="IPR027417">
    <property type="entry name" value="P-loop_NTPase"/>
</dbReference>
<accession>A0A5B7D0G9</accession>